<accession>A0AC35FRU5</accession>
<protein>
    <submittedName>
        <fullName evidence="2">VWFA domain-containing protein</fullName>
    </submittedName>
</protein>
<name>A0AC35FRU5_9BILA</name>
<evidence type="ECO:0000313" key="1">
    <source>
        <dbReference type="Proteomes" id="UP000887580"/>
    </source>
</evidence>
<sequence length="600" mass="65492">MKSIIFVLLISIAAVVGGIVIPPNKFASACSEIPSNTSPTGCTLDLTIAIDMSSAMENTANIATLTNNILSNFLPSFNLNETNTAGISFGASTIGVSDYFNNSADFCQWLHSSEEQATQIGLGYANLSAVFQDYQTNLFHSGRNYKKVFALFTAINDTKEILNAKTYTDTLRSYGVYIIVGALGPAAHSSFIYELGDVVFYSEDYTIPYLTNNITSEICQFGGVTIFPSQNSTPPNPTSGTTDPRSNAIGTECSTNVANAWLDIVFVIDTSAAMHTEDLRQLAGATAGYMSRFNIAQYGNHTTRAAIITYAKDPTVRYNLIDVTNIRDLELAFKKLVGYYDPTDNFNDVQKALQAAYTLLQSQTSSRVKTIILNAAAYNPSGFDGAEKTATIIKENGISIFTVSFDSSAGVNTNLEAISSPGYAYIAQDSDIYHSIPYGLTQVNCFCPEGSLQFRSYDIVSRNYTTYADCIWGAAVETLPSIVSLFGCDPGVMASVTSQEKLDFITDNILPHELKGKKQFTVGGHKSGTQWMWYGYDFTEYPVGNFPPLTQNSPDDEYTYFQKCPGFCFNFQSGGDIPRPYLCESKACDADNICDQTPLK</sequence>
<proteinExistence type="predicted"/>
<organism evidence="1 2">
    <name type="scientific">Panagrolaimus sp. PS1159</name>
    <dbReference type="NCBI Taxonomy" id="55785"/>
    <lineage>
        <taxon>Eukaryota</taxon>
        <taxon>Metazoa</taxon>
        <taxon>Ecdysozoa</taxon>
        <taxon>Nematoda</taxon>
        <taxon>Chromadorea</taxon>
        <taxon>Rhabditida</taxon>
        <taxon>Tylenchina</taxon>
        <taxon>Panagrolaimomorpha</taxon>
        <taxon>Panagrolaimoidea</taxon>
        <taxon>Panagrolaimidae</taxon>
        <taxon>Panagrolaimus</taxon>
    </lineage>
</organism>
<evidence type="ECO:0000313" key="2">
    <source>
        <dbReference type="WBParaSite" id="PS1159_v2.g19779.t2"/>
    </source>
</evidence>
<reference evidence="2" key="1">
    <citation type="submission" date="2022-11" db="UniProtKB">
        <authorList>
            <consortium name="WormBaseParasite"/>
        </authorList>
    </citation>
    <scope>IDENTIFICATION</scope>
</reference>
<dbReference type="Proteomes" id="UP000887580">
    <property type="component" value="Unplaced"/>
</dbReference>
<dbReference type="WBParaSite" id="PS1159_v2.g19779.t2">
    <property type="protein sequence ID" value="PS1159_v2.g19779.t2"/>
    <property type="gene ID" value="PS1159_v2.g19779"/>
</dbReference>